<evidence type="ECO:0000313" key="1">
    <source>
        <dbReference type="EMBL" id="QHT96205.1"/>
    </source>
</evidence>
<dbReference type="AlphaFoldDB" id="A0A6C0IUQ1"/>
<reference evidence="1" key="1">
    <citation type="journal article" date="2020" name="Nature">
        <title>Giant virus diversity and host interactions through global metagenomics.</title>
        <authorList>
            <person name="Schulz F."/>
            <person name="Roux S."/>
            <person name="Paez-Espino D."/>
            <person name="Jungbluth S."/>
            <person name="Walsh D.A."/>
            <person name="Denef V.J."/>
            <person name="McMahon K.D."/>
            <person name="Konstantinidis K.T."/>
            <person name="Eloe-Fadrosh E.A."/>
            <person name="Kyrpides N.C."/>
            <person name="Woyke T."/>
        </authorList>
    </citation>
    <scope>NUCLEOTIDE SEQUENCE</scope>
    <source>
        <strain evidence="1">GVMAG-M-3300024302-11</strain>
    </source>
</reference>
<protein>
    <submittedName>
        <fullName evidence="1">Uncharacterized protein</fullName>
    </submittedName>
</protein>
<organism evidence="1">
    <name type="scientific">viral metagenome</name>
    <dbReference type="NCBI Taxonomy" id="1070528"/>
    <lineage>
        <taxon>unclassified sequences</taxon>
        <taxon>metagenomes</taxon>
        <taxon>organismal metagenomes</taxon>
    </lineage>
</organism>
<accession>A0A6C0IUQ1</accession>
<dbReference type="EMBL" id="MN740254">
    <property type="protein sequence ID" value="QHT96205.1"/>
    <property type="molecule type" value="Genomic_DNA"/>
</dbReference>
<name>A0A6C0IUQ1_9ZZZZ</name>
<sequence>MECLIKDKNNKKIIIWTLDGSPKFYQVEFKQFDITSNCSLRIIWNRPIKNITTNALTIKICHSDVFFEEKTISVNQFMIESQEILDALFRDVNNKLILQGLTIEKSNNIVNKKINKYVNKIIKYIKKKNIKKENINKI</sequence>
<proteinExistence type="predicted"/>